<feature type="repeat" description="PPR" evidence="2">
    <location>
        <begin position="70"/>
        <end position="104"/>
    </location>
</feature>
<evidence type="ECO:0000256" key="1">
    <source>
        <dbReference type="ARBA" id="ARBA00022737"/>
    </source>
</evidence>
<dbReference type="Proteomes" id="UP001454036">
    <property type="component" value="Unassembled WGS sequence"/>
</dbReference>
<dbReference type="GO" id="GO:0009451">
    <property type="term" value="P:RNA modification"/>
    <property type="evidence" value="ECO:0007669"/>
    <property type="project" value="InterPro"/>
</dbReference>
<keyword evidence="4" id="KW-1185">Reference proteome</keyword>
<proteinExistence type="predicted"/>
<dbReference type="FunFam" id="1.25.40.10:FF:000344">
    <property type="entry name" value="Pentatricopeptide repeat-containing protein"/>
    <property type="match status" value="1"/>
</dbReference>
<dbReference type="PANTHER" id="PTHR47926">
    <property type="entry name" value="PENTATRICOPEPTIDE REPEAT-CONTAINING PROTEIN"/>
    <property type="match status" value="1"/>
</dbReference>
<dbReference type="InterPro" id="IPR046848">
    <property type="entry name" value="E_motif"/>
</dbReference>
<dbReference type="PANTHER" id="PTHR47926:SF452">
    <property type="entry name" value="PENTATRICOPEPTIDE REPEAT-CONTAINING PROTEIN"/>
    <property type="match status" value="1"/>
</dbReference>
<keyword evidence="1" id="KW-0677">Repeat</keyword>
<dbReference type="GO" id="GO:0099402">
    <property type="term" value="P:plant organ development"/>
    <property type="evidence" value="ECO:0007669"/>
    <property type="project" value="UniProtKB-ARBA"/>
</dbReference>
<dbReference type="InterPro" id="IPR046960">
    <property type="entry name" value="PPR_At4g14850-like_plant"/>
</dbReference>
<dbReference type="Gene3D" id="1.25.40.10">
    <property type="entry name" value="Tetratricopeptide repeat domain"/>
    <property type="match status" value="5"/>
</dbReference>
<dbReference type="Pfam" id="PF01535">
    <property type="entry name" value="PPR"/>
    <property type="match status" value="2"/>
</dbReference>
<evidence type="ECO:0000313" key="4">
    <source>
        <dbReference type="Proteomes" id="UP001454036"/>
    </source>
</evidence>
<feature type="repeat" description="PPR" evidence="2">
    <location>
        <begin position="273"/>
        <end position="307"/>
    </location>
</feature>
<dbReference type="InterPro" id="IPR011990">
    <property type="entry name" value="TPR-like_helical_dom_sf"/>
</dbReference>
<dbReference type="EMBL" id="BAABME010000402">
    <property type="protein sequence ID" value="GAA0142474.1"/>
    <property type="molecule type" value="Genomic_DNA"/>
</dbReference>
<feature type="repeat" description="PPR" evidence="2">
    <location>
        <begin position="475"/>
        <end position="509"/>
    </location>
</feature>
<dbReference type="PROSITE" id="PS51375">
    <property type="entry name" value="PPR"/>
    <property type="match status" value="7"/>
</dbReference>
<dbReference type="SUPFAM" id="SSF48452">
    <property type="entry name" value="TPR-like"/>
    <property type="match status" value="1"/>
</dbReference>
<feature type="repeat" description="PPR" evidence="2">
    <location>
        <begin position="374"/>
        <end position="408"/>
    </location>
</feature>
<dbReference type="FunFam" id="1.25.40.10:FF:000158">
    <property type="entry name" value="pentatricopeptide repeat-containing protein At2g33680"/>
    <property type="match status" value="1"/>
</dbReference>
<evidence type="ECO:0008006" key="5">
    <source>
        <dbReference type="Google" id="ProtNLM"/>
    </source>
</evidence>
<reference evidence="3 4" key="1">
    <citation type="submission" date="2024-01" db="EMBL/GenBank/DDBJ databases">
        <title>The complete chloroplast genome sequence of Lithospermum erythrorhizon: insights into the phylogenetic relationship among Boraginaceae species and the maternal lineages of purple gromwells.</title>
        <authorList>
            <person name="Okada T."/>
            <person name="Watanabe K."/>
        </authorList>
    </citation>
    <scope>NUCLEOTIDE SEQUENCE [LARGE SCALE GENOMIC DNA]</scope>
</reference>
<feature type="repeat" description="PPR" evidence="2">
    <location>
        <begin position="207"/>
        <end position="241"/>
    </location>
</feature>
<evidence type="ECO:0000256" key="2">
    <source>
        <dbReference type="PROSITE-ProRule" id="PRU00708"/>
    </source>
</evidence>
<accession>A0AAV3NTC0</accession>
<dbReference type="NCBIfam" id="TIGR00756">
    <property type="entry name" value="PPR"/>
    <property type="match status" value="6"/>
</dbReference>
<name>A0AAV3NTC0_LITER</name>
<dbReference type="FunFam" id="1.25.40.10:FF:000436">
    <property type="entry name" value="Pentatricopeptide repeat-containing protein At5g39350 family"/>
    <property type="match status" value="1"/>
</dbReference>
<dbReference type="Pfam" id="PF13041">
    <property type="entry name" value="PPR_2"/>
    <property type="match status" value="4"/>
</dbReference>
<dbReference type="Pfam" id="PF20431">
    <property type="entry name" value="E_motif"/>
    <property type="match status" value="1"/>
</dbReference>
<evidence type="ECO:0000313" key="3">
    <source>
        <dbReference type="EMBL" id="GAA0142474.1"/>
    </source>
</evidence>
<gene>
    <name evidence="3" type="ORF">LIER_03369</name>
</gene>
<dbReference type="GO" id="GO:0003723">
    <property type="term" value="F:RNA binding"/>
    <property type="evidence" value="ECO:0007669"/>
    <property type="project" value="InterPro"/>
</dbReference>
<organism evidence="3 4">
    <name type="scientific">Lithospermum erythrorhizon</name>
    <name type="common">Purple gromwell</name>
    <name type="synonym">Lithospermum officinale var. erythrorhizon</name>
    <dbReference type="NCBI Taxonomy" id="34254"/>
    <lineage>
        <taxon>Eukaryota</taxon>
        <taxon>Viridiplantae</taxon>
        <taxon>Streptophyta</taxon>
        <taxon>Embryophyta</taxon>
        <taxon>Tracheophyta</taxon>
        <taxon>Spermatophyta</taxon>
        <taxon>Magnoliopsida</taxon>
        <taxon>eudicotyledons</taxon>
        <taxon>Gunneridae</taxon>
        <taxon>Pentapetalae</taxon>
        <taxon>asterids</taxon>
        <taxon>lamiids</taxon>
        <taxon>Boraginales</taxon>
        <taxon>Boraginaceae</taxon>
        <taxon>Boraginoideae</taxon>
        <taxon>Lithospermeae</taxon>
        <taxon>Lithospermum</taxon>
    </lineage>
</organism>
<dbReference type="AlphaFoldDB" id="A0AAV3NTC0"/>
<feature type="repeat" description="PPR" evidence="2">
    <location>
        <begin position="615"/>
        <end position="649"/>
    </location>
</feature>
<feature type="repeat" description="PPR" evidence="2">
    <location>
        <begin position="172"/>
        <end position="206"/>
    </location>
</feature>
<dbReference type="InterPro" id="IPR002885">
    <property type="entry name" value="PPR_rpt"/>
</dbReference>
<sequence length="699" mass="78203">MDVKTLFSLLKKCIELKSLAQAKVIHQKIVTLGLHNKLSSCRNLINLYISCQDVTSARLVFTTIENPLLDITLWNALIAAYSKNSMFSQAFQLFQKLVNFGSLKPDYYTYPSVLKACTGLGIERCGTLVHSHVLKNGLLADVVIASSIVHMYAKFGAIESALNLFDEISERDVPCWNTLVSGCCQSGNYDKALEMYEKMKELGYKPNSVTYTCVISSCAKLLDIERGEKIYQELVTNGYALDHFVKTALVDLYGKCGCSDKAKEVFEQIPVKSLVCWNSMMAGYSSRGDIESCVLLLVRMIKEKVKPSPTTLSCLLMAASKSLQLQHGKFIHGYILRNFKETDIFVDSSLVDMYFKCNSVGTAERVFETMKKKNVIAWNVMISGYVSVGSYFEALDLFNDMKEAGIEPDSFACSSALAACSQLAALEQGKEIHKSINAYNMESNEIVMGALLDMYAKCGAVDEALVIFNKLPERDVVSWTSMIVAFGSHGQASEAINLFRRMLQSNVKPDRVTFLAVLSACSHAGLVDVGCLFFNLMVNEHGIQPTVEDYSCLVDLLGRAGRLHEAYLTLQRTPCIRENIELLSTLFAACCMHGELNLAKEIGRCLLDKEKYIVDASTYVLLAKMYSSLGNWEENKKVRLKMKERGVRKYPGCSWIESNKRIQQFLAEDKLFSGAEKVYDCLSMMTIHMEKDEVMQDWG</sequence>
<comment type="caution">
    <text evidence="3">The sequence shown here is derived from an EMBL/GenBank/DDBJ whole genome shotgun (WGS) entry which is preliminary data.</text>
</comment>
<protein>
    <recommendedName>
        <fullName evidence="5">Pentatricopeptide repeat-containing protein</fullName>
    </recommendedName>
</protein>